<accession>A0A1B2JDW1</accession>
<reference evidence="2 3" key="1">
    <citation type="submission" date="2016-02" db="EMBL/GenBank/DDBJ databases">
        <title>Comparative genomic and transcriptomic foundation for Pichia pastoris.</title>
        <authorList>
            <person name="Love K.R."/>
            <person name="Shah K.A."/>
            <person name="Whittaker C.A."/>
            <person name="Wu J."/>
            <person name="Bartlett M.C."/>
            <person name="Ma D."/>
            <person name="Leeson R.L."/>
            <person name="Priest M."/>
            <person name="Young S.K."/>
            <person name="Love J.C."/>
        </authorList>
    </citation>
    <scope>NUCLEOTIDE SEQUENCE [LARGE SCALE GENOMIC DNA]</scope>
    <source>
        <strain evidence="2 3">ATCC 28485</strain>
    </source>
</reference>
<organism evidence="2 3">
    <name type="scientific">Komagataella pastoris</name>
    <name type="common">Yeast</name>
    <name type="synonym">Pichia pastoris</name>
    <dbReference type="NCBI Taxonomy" id="4922"/>
    <lineage>
        <taxon>Eukaryota</taxon>
        <taxon>Fungi</taxon>
        <taxon>Dikarya</taxon>
        <taxon>Ascomycota</taxon>
        <taxon>Saccharomycotina</taxon>
        <taxon>Pichiomycetes</taxon>
        <taxon>Pichiales</taxon>
        <taxon>Pichiaceae</taxon>
        <taxon>Komagataella</taxon>
    </lineage>
</organism>
<gene>
    <name evidence="2" type="ORF">ATY40_BA7503213</name>
</gene>
<evidence type="ECO:0000313" key="3">
    <source>
        <dbReference type="Proteomes" id="UP000094565"/>
    </source>
</evidence>
<name>A0A1B2JDW1_PICPA</name>
<evidence type="ECO:0000256" key="1">
    <source>
        <dbReference type="SAM" id="Phobius"/>
    </source>
</evidence>
<proteinExistence type="predicted"/>
<dbReference type="EMBL" id="CP014585">
    <property type="protein sequence ID" value="ANZ76152.1"/>
    <property type="molecule type" value="Genomic_DNA"/>
</dbReference>
<feature type="transmembrane region" description="Helical" evidence="1">
    <location>
        <begin position="36"/>
        <end position="54"/>
    </location>
</feature>
<dbReference type="Proteomes" id="UP000094565">
    <property type="component" value="Chromosome 2"/>
</dbReference>
<keyword evidence="1" id="KW-1133">Transmembrane helix</keyword>
<protein>
    <submittedName>
        <fullName evidence="2">BA75_03213T0</fullName>
    </submittedName>
</protein>
<dbReference type="AlphaFoldDB" id="A0A1B2JDW1"/>
<evidence type="ECO:0000313" key="2">
    <source>
        <dbReference type="EMBL" id="ANZ76152.1"/>
    </source>
</evidence>
<keyword evidence="1" id="KW-0812">Transmembrane</keyword>
<keyword evidence="3" id="KW-1185">Reference proteome</keyword>
<sequence>MPSVISSIAKGASSLESSSSCSMTVLTTQFDFRSDLVVASIVIFSIVLPGALSFQPASAQKLVSKHFAVSLCLWDLPTAPASLPGRCYNTSLLYCYNLIS</sequence>
<keyword evidence="1" id="KW-0472">Membrane</keyword>